<gene>
    <name evidence="3" type="ORF">J506_3972</name>
</gene>
<proteinExistence type="predicted"/>
<comment type="caution">
    <text evidence="3">The sequence shown here is derived from an EMBL/GenBank/DDBJ whole genome shotgun (WGS) entry which is preliminary data.</text>
</comment>
<keyword evidence="1" id="KW-1133">Transmembrane helix</keyword>
<dbReference type="AlphaFoldDB" id="A0A009QBV1"/>
<feature type="chain" id="PRO_5001450084" evidence="2">
    <location>
        <begin position="27"/>
        <end position="71"/>
    </location>
</feature>
<evidence type="ECO:0000313" key="3">
    <source>
        <dbReference type="EMBL" id="EXC04089.1"/>
    </source>
</evidence>
<dbReference type="RefSeq" id="WP_032060233.1">
    <property type="nucleotide sequence ID" value="NZ_JEXD01000075.1"/>
</dbReference>
<keyword evidence="1" id="KW-0812">Transmembrane</keyword>
<sequence>MEIKKNVVGVALVAAFALAASTGVFALTAADVNTATGASGAEETINAGYLWALGIAIVLFGGRKLIGMFGR</sequence>
<dbReference type="EMBL" id="JEXD01000075">
    <property type="protein sequence ID" value="EXC04089.1"/>
    <property type="molecule type" value="Genomic_DNA"/>
</dbReference>
<feature type="transmembrane region" description="Helical" evidence="1">
    <location>
        <begin position="50"/>
        <end position="66"/>
    </location>
</feature>
<name>A0A009QBV1_ACIBA</name>
<accession>A0A009QBV1</accession>
<evidence type="ECO:0000256" key="2">
    <source>
        <dbReference type="SAM" id="SignalP"/>
    </source>
</evidence>
<dbReference type="Proteomes" id="UP000021108">
    <property type="component" value="Unassembled WGS sequence"/>
</dbReference>
<evidence type="ECO:0000313" key="4">
    <source>
        <dbReference type="Proteomes" id="UP000021108"/>
    </source>
</evidence>
<keyword evidence="2" id="KW-0732">Signal</keyword>
<evidence type="ECO:0000256" key="1">
    <source>
        <dbReference type="SAM" id="Phobius"/>
    </source>
</evidence>
<organism evidence="3 4">
    <name type="scientific">Acinetobacter baumannii 625974</name>
    <dbReference type="NCBI Taxonomy" id="1310607"/>
    <lineage>
        <taxon>Bacteria</taxon>
        <taxon>Pseudomonadati</taxon>
        <taxon>Pseudomonadota</taxon>
        <taxon>Gammaproteobacteria</taxon>
        <taxon>Moraxellales</taxon>
        <taxon>Moraxellaceae</taxon>
        <taxon>Acinetobacter</taxon>
        <taxon>Acinetobacter calcoaceticus/baumannii complex</taxon>
    </lineage>
</organism>
<reference evidence="3 4" key="1">
    <citation type="submission" date="2014-02" db="EMBL/GenBank/DDBJ databases">
        <title>Comparative genomics and transcriptomics to identify genetic mechanisms underlying the emergence of carbapenem resistant Acinetobacter baumannii (CRAb).</title>
        <authorList>
            <person name="Harris A.D."/>
            <person name="Johnson K.J."/>
            <person name="George J."/>
            <person name="Shefchek K."/>
            <person name="Daugherty S.C."/>
            <person name="Parankush S."/>
            <person name="Sadzewicz L."/>
            <person name="Tallon L."/>
            <person name="Sengamalay N."/>
            <person name="Hazen T.H."/>
            <person name="Rasko D.A."/>
        </authorList>
    </citation>
    <scope>NUCLEOTIDE SEQUENCE [LARGE SCALE GENOMIC DNA]</scope>
    <source>
        <strain evidence="3 4">625974</strain>
    </source>
</reference>
<protein>
    <submittedName>
        <fullName evidence="3">Putative membrane protein</fullName>
    </submittedName>
</protein>
<feature type="signal peptide" evidence="2">
    <location>
        <begin position="1"/>
        <end position="26"/>
    </location>
</feature>
<dbReference type="PATRIC" id="fig|1310607.3.peg.3835"/>
<keyword evidence="1" id="KW-0472">Membrane</keyword>